<proteinExistence type="predicted"/>
<dbReference type="Proteomes" id="UP000235786">
    <property type="component" value="Unassembled WGS sequence"/>
</dbReference>
<evidence type="ECO:0000313" key="3">
    <source>
        <dbReference type="Proteomes" id="UP000235786"/>
    </source>
</evidence>
<gene>
    <name evidence="2" type="ORF">L207DRAFT_431151</name>
</gene>
<dbReference type="EMBL" id="KZ613948">
    <property type="protein sequence ID" value="PMD37824.1"/>
    <property type="molecule type" value="Genomic_DNA"/>
</dbReference>
<reference evidence="2 3" key="1">
    <citation type="submission" date="2016-04" db="EMBL/GenBank/DDBJ databases">
        <title>A degradative enzymes factory behind the ericoid mycorrhizal symbiosis.</title>
        <authorList>
            <consortium name="DOE Joint Genome Institute"/>
            <person name="Martino E."/>
            <person name="Morin E."/>
            <person name="Grelet G."/>
            <person name="Kuo A."/>
            <person name="Kohler A."/>
            <person name="Daghino S."/>
            <person name="Barry K."/>
            <person name="Choi C."/>
            <person name="Cichocki N."/>
            <person name="Clum A."/>
            <person name="Copeland A."/>
            <person name="Hainaut M."/>
            <person name="Haridas S."/>
            <person name="Labutti K."/>
            <person name="Lindquist E."/>
            <person name="Lipzen A."/>
            <person name="Khouja H.-R."/>
            <person name="Murat C."/>
            <person name="Ohm R."/>
            <person name="Olson A."/>
            <person name="Spatafora J."/>
            <person name="Veneault-Fourrey C."/>
            <person name="Henrissat B."/>
            <person name="Grigoriev I."/>
            <person name="Martin F."/>
            <person name="Perotto S."/>
        </authorList>
    </citation>
    <scope>NUCLEOTIDE SEQUENCE [LARGE SCALE GENOMIC DNA]</scope>
    <source>
        <strain evidence="2 3">F</strain>
    </source>
</reference>
<evidence type="ECO:0000256" key="1">
    <source>
        <dbReference type="SAM" id="SignalP"/>
    </source>
</evidence>
<feature type="signal peptide" evidence="1">
    <location>
        <begin position="1"/>
        <end position="16"/>
    </location>
</feature>
<name>A0A2J6RH20_HYAVF</name>
<sequence length="345" mass="35396">MLFLALLLVSAGLAAAAPFAFPLANGFPNLNATTLQQVEKLAGGTLPNGALPSTLTPDGVQTLQLIAANELSEVAFFTQLLQNITSKVPGYHEGHHPYIIDTLTAVVAQEQVHVLSANGALANANQTTIQPCQYVFPVSTFESAIALAQTFTDVVLGVLPIAQSVFTADGGEEAGLVPIVGSIIGQEGEQNGYYRFLQKKVASSAPFLTGGAPQFAFSAISQFIVPGSCPNINVIGLTAFPALTLQSTPQAANSTLIFSVSGPLNAANATLVYITGQNLPVSVPIANVSSATNGSTTFAASFPFDSGFNRGLTIGALVAGAGKTFNNTAEVAAATLFGPALIEVD</sequence>
<dbReference type="OrthoDB" id="5293813at2759"/>
<feature type="chain" id="PRO_5014380177" evidence="1">
    <location>
        <begin position="17"/>
        <end position="345"/>
    </location>
</feature>
<organism evidence="2 3">
    <name type="scientific">Hyaloscypha variabilis (strain UAMH 11265 / GT02V1 / F)</name>
    <name type="common">Meliniomyces variabilis</name>
    <dbReference type="NCBI Taxonomy" id="1149755"/>
    <lineage>
        <taxon>Eukaryota</taxon>
        <taxon>Fungi</taxon>
        <taxon>Dikarya</taxon>
        <taxon>Ascomycota</taxon>
        <taxon>Pezizomycotina</taxon>
        <taxon>Leotiomycetes</taxon>
        <taxon>Helotiales</taxon>
        <taxon>Hyaloscyphaceae</taxon>
        <taxon>Hyaloscypha</taxon>
        <taxon>Hyaloscypha variabilis</taxon>
    </lineage>
</organism>
<dbReference type="AlphaFoldDB" id="A0A2J6RH20"/>
<protein>
    <submittedName>
        <fullName evidence="2">Late sexual development protein</fullName>
    </submittedName>
</protein>
<keyword evidence="3" id="KW-1185">Reference proteome</keyword>
<evidence type="ECO:0000313" key="2">
    <source>
        <dbReference type="EMBL" id="PMD37824.1"/>
    </source>
</evidence>
<keyword evidence="1" id="KW-0732">Signal</keyword>
<accession>A0A2J6RH20</accession>